<gene>
    <name evidence="2" type="ORF">PR001_g15807</name>
    <name evidence="3" type="ORF">PR003_g17471</name>
</gene>
<dbReference type="EMBL" id="QXFV01001211">
    <property type="protein sequence ID" value="KAE9011847.1"/>
    <property type="molecule type" value="Genomic_DNA"/>
</dbReference>
<protein>
    <submittedName>
        <fullName evidence="2">Uncharacterized protein</fullName>
    </submittedName>
</protein>
<sequence>MTSTPLAETLKLYKAELKVAHERIRTNLEKIEELTTMINDVQRVDYIKYRLMQIGGHDRAFRYIVSDVRYKGELEQLFDLPFDEILQAYMSMLNRRNRIVHKWTMSLWECGPVPDFVRYRYQQHINYLTESESSGSTNIEPSESSGPRTHVS</sequence>
<dbReference type="AlphaFoldDB" id="A0A6A3L1E4"/>
<proteinExistence type="predicted"/>
<dbReference type="Proteomes" id="UP000429607">
    <property type="component" value="Unassembled WGS sequence"/>
</dbReference>
<organism evidence="2 4">
    <name type="scientific">Phytophthora rubi</name>
    <dbReference type="NCBI Taxonomy" id="129364"/>
    <lineage>
        <taxon>Eukaryota</taxon>
        <taxon>Sar</taxon>
        <taxon>Stramenopiles</taxon>
        <taxon>Oomycota</taxon>
        <taxon>Peronosporomycetes</taxon>
        <taxon>Peronosporales</taxon>
        <taxon>Peronosporaceae</taxon>
        <taxon>Phytophthora</taxon>
    </lineage>
</organism>
<keyword evidence="5" id="KW-1185">Reference proteome</keyword>
<feature type="region of interest" description="Disordered" evidence="1">
    <location>
        <begin position="132"/>
        <end position="152"/>
    </location>
</feature>
<evidence type="ECO:0000313" key="5">
    <source>
        <dbReference type="Proteomes" id="UP000434957"/>
    </source>
</evidence>
<reference evidence="2 4" key="1">
    <citation type="submission" date="2018-09" db="EMBL/GenBank/DDBJ databases">
        <title>Genomic investigation of the strawberry pathogen Phytophthora fragariae indicates pathogenicity is determined by transcriptional variation in three key races.</title>
        <authorList>
            <person name="Adams T.M."/>
            <person name="Armitage A.D."/>
            <person name="Sobczyk M.K."/>
            <person name="Bates H.J."/>
            <person name="Dunwell J.M."/>
            <person name="Nellist C.F."/>
            <person name="Harrison R.J."/>
        </authorList>
    </citation>
    <scope>NUCLEOTIDE SEQUENCE [LARGE SCALE GENOMIC DNA]</scope>
    <source>
        <strain evidence="2 4">SCRP249</strain>
        <strain evidence="3 5">SCRP333</strain>
    </source>
</reference>
<evidence type="ECO:0000313" key="3">
    <source>
        <dbReference type="EMBL" id="KAE9321474.1"/>
    </source>
</evidence>
<evidence type="ECO:0000256" key="1">
    <source>
        <dbReference type="SAM" id="MobiDB-lite"/>
    </source>
</evidence>
<name>A0A6A3L1E4_9STRA</name>
<evidence type="ECO:0000313" key="2">
    <source>
        <dbReference type="EMBL" id="KAE9011847.1"/>
    </source>
</evidence>
<accession>A0A6A3L1E4</accession>
<evidence type="ECO:0000313" key="4">
    <source>
        <dbReference type="Proteomes" id="UP000429607"/>
    </source>
</evidence>
<dbReference type="EMBL" id="QXFT01001338">
    <property type="protein sequence ID" value="KAE9321474.1"/>
    <property type="molecule type" value="Genomic_DNA"/>
</dbReference>
<dbReference type="Proteomes" id="UP000434957">
    <property type="component" value="Unassembled WGS sequence"/>
</dbReference>
<comment type="caution">
    <text evidence="2">The sequence shown here is derived from an EMBL/GenBank/DDBJ whole genome shotgun (WGS) entry which is preliminary data.</text>
</comment>